<evidence type="ECO:0000259" key="4">
    <source>
        <dbReference type="Pfam" id="PF00891"/>
    </source>
</evidence>
<name>A0ABW0EVC6_9PSEU</name>
<comment type="caution">
    <text evidence="6">The sequence shown here is derived from an EMBL/GenBank/DDBJ whole genome shotgun (WGS) entry which is preliminary data.</text>
</comment>
<dbReference type="GO" id="GO:0008168">
    <property type="term" value="F:methyltransferase activity"/>
    <property type="evidence" value="ECO:0007669"/>
    <property type="project" value="UniProtKB-KW"/>
</dbReference>
<dbReference type="InterPro" id="IPR001077">
    <property type="entry name" value="COMT_C"/>
</dbReference>
<evidence type="ECO:0000259" key="5">
    <source>
        <dbReference type="Pfam" id="PF08100"/>
    </source>
</evidence>
<dbReference type="PROSITE" id="PS51683">
    <property type="entry name" value="SAM_OMT_II"/>
    <property type="match status" value="1"/>
</dbReference>
<dbReference type="PIRSF" id="PIRSF005739">
    <property type="entry name" value="O-mtase"/>
    <property type="match status" value="1"/>
</dbReference>
<dbReference type="CDD" id="cd02440">
    <property type="entry name" value="AdoMet_MTases"/>
    <property type="match status" value="1"/>
</dbReference>
<organism evidence="6 7">
    <name type="scientific">Actinokineospora guangxiensis</name>
    <dbReference type="NCBI Taxonomy" id="1490288"/>
    <lineage>
        <taxon>Bacteria</taxon>
        <taxon>Bacillati</taxon>
        <taxon>Actinomycetota</taxon>
        <taxon>Actinomycetes</taxon>
        <taxon>Pseudonocardiales</taxon>
        <taxon>Pseudonocardiaceae</taxon>
        <taxon>Actinokineospora</taxon>
    </lineage>
</organism>
<dbReference type="SUPFAM" id="SSF46785">
    <property type="entry name" value="Winged helix' DNA-binding domain"/>
    <property type="match status" value="1"/>
</dbReference>
<protein>
    <submittedName>
        <fullName evidence="6">Methyltransferase</fullName>
    </submittedName>
</protein>
<feature type="domain" description="O-methyltransferase dimerisation" evidence="5">
    <location>
        <begin position="13"/>
        <end position="86"/>
    </location>
</feature>
<feature type="domain" description="O-methyltransferase C-terminal" evidence="4">
    <location>
        <begin position="110"/>
        <end position="318"/>
    </location>
</feature>
<sequence>MSATRPGTALMPMLFGLATSQVVHVAAKLRLPDLVAAGTSDAARLAEETGTDPAALRRLLRALACLGVLVEDAPGDFAPGPLCDALRSDVPDSLHGMALVVNGPEAWRSWGRLEYSVRTGLPAWDKVVGTSHFDHLAQHPDEAAVFNAAMEQFTLAVAPQIVGAFDFSRSASVVDVGGGNGTLLAQVLASAPGVRGVLVDLGAAVVDAPRVFDAAGVADRAEVCVGDFFEHLPEGGSVYLLKSVLHDWDDEHAVRLLSSCRAAMAGDGAIVVVEPVLPDTAGPAAAGMVMSDLNMLVNTGGQERTEAEYDALFTAAGLRLRERTPIGPFDVLVAGAR</sequence>
<dbReference type="Proteomes" id="UP001596157">
    <property type="component" value="Unassembled WGS sequence"/>
</dbReference>
<dbReference type="InterPro" id="IPR036390">
    <property type="entry name" value="WH_DNA-bd_sf"/>
</dbReference>
<dbReference type="EMBL" id="JBHSKF010000014">
    <property type="protein sequence ID" value="MFC5290104.1"/>
    <property type="molecule type" value="Genomic_DNA"/>
</dbReference>
<evidence type="ECO:0000256" key="2">
    <source>
        <dbReference type="ARBA" id="ARBA00022679"/>
    </source>
</evidence>
<dbReference type="InterPro" id="IPR029063">
    <property type="entry name" value="SAM-dependent_MTases_sf"/>
</dbReference>
<gene>
    <name evidence="6" type="ORF">ACFPM7_23870</name>
</gene>
<keyword evidence="1 6" id="KW-0489">Methyltransferase</keyword>
<evidence type="ECO:0000313" key="7">
    <source>
        <dbReference type="Proteomes" id="UP001596157"/>
    </source>
</evidence>
<dbReference type="InterPro" id="IPR012967">
    <property type="entry name" value="COMT_dimerisation"/>
</dbReference>
<evidence type="ECO:0000313" key="6">
    <source>
        <dbReference type="EMBL" id="MFC5290104.1"/>
    </source>
</evidence>
<dbReference type="InterPro" id="IPR016461">
    <property type="entry name" value="COMT-like"/>
</dbReference>
<keyword evidence="7" id="KW-1185">Reference proteome</keyword>
<accession>A0ABW0EVC6</accession>
<dbReference type="PANTHER" id="PTHR43712">
    <property type="entry name" value="PUTATIVE (AFU_ORTHOLOGUE AFUA_4G14580)-RELATED"/>
    <property type="match status" value="1"/>
</dbReference>
<dbReference type="Pfam" id="PF00891">
    <property type="entry name" value="Methyltransf_2"/>
    <property type="match status" value="1"/>
</dbReference>
<dbReference type="SUPFAM" id="SSF53335">
    <property type="entry name" value="S-adenosyl-L-methionine-dependent methyltransferases"/>
    <property type="match status" value="1"/>
</dbReference>
<keyword evidence="3" id="KW-0949">S-adenosyl-L-methionine</keyword>
<dbReference type="Gene3D" id="1.10.10.10">
    <property type="entry name" value="Winged helix-like DNA-binding domain superfamily/Winged helix DNA-binding domain"/>
    <property type="match status" value="1"/>
</dbReference>
<dbReference type="InterPro" id="IPR036388">
    <property type="entry name" value="WH-like_DNA-bd_sf"/>
</dbReference>
<dbReference type="Gene3D" id="3.40.50.150">
    <property type="entry name" value="Vaccinia Virus protein VP39"/>
    <property type="match status" value="1"/>
</dbReference>
<evidence type="ECO:0000256" key="1">
    <source>
        <dbReference type="ARBA" id="ARBA00022603"/>
    </source>
</evidence>
<evidence type="ECO:0000256" key="3">
    <source>
        <dbReference type="ARBA" id="ARBA00022691"/>
    </source>
</evidence>
<dbReference type="RefSeq" id="WP_378249977.1">
    <property type="nucleotide sequence ID" value="NZ_JBHSKF010000014.1"/>
</dbReference>
<reference evidence="7" key="1">
    <citation type="journal article" date="2019" name="Int. J. Syst. Evol. Microbiol.">
        <title>The Global Catalogue of Microorganisms (GCM) 10K type strain sequencing project: providing services to taxonomists for standard genome sequencing and annotation.</title>
        <authorList>
            <consortium name="The Broad Institute Genomics Platform"/>
            <consortium name="The Broad Institute Genome Sequencing Center for Infectious Disease"/>
            <person name="Wu L."/>
            <person name="Ma J."/>
        </authorList>
    </citation>
    <scope>NUCLEOTIDE SEQUENCE [LARGE SCALE GENOMIC DNA]</scope>
    <source>
        <strain evidence="7">CCUG 59778</strain>
    </source>
</reference>
<dbReference type="GO" id="GO:0032259">
    <property type="term" value="P:methylation"/>
    <property type="evidence" value="ECO:0007669"/>
    <property type="project" value="UniProtKB-KW"/>
</dbReference>
<dbReference type="PANTHER" id="PTHR43712:SF2">
    <property type="entry name" value="O-METHYLTRANSFERASE CICE"/>
    <property type="match status" value="1"/>
</dbReference>
<dbReference type="Pfam" id="PF08100">
    <property type="entry name" value="Dimerisation"/>
    <property type="match status" value="1"/>
</dbReference>
<dbReference type="Gene3D" id="1.10.287.1350">
    <property type="match status" value="1"/>
</dbReference>
<proteinExistence type="predicted"/>
<keyword evidence="2" id="KW-0808">Transferase</keyword>